<dbReference type="EMBL" id="QXGH01000020">
    <property type="protein sequence ID" value="RHW25990.1"/>
    <property type="molecule type" value="Genomic_DNA"/>
</dbReference>
<comment type="function">
    <text evidence="1">Responsible for the formation of the pyrimidine heterocycle in the thiamine biosynthesis pathway. Catalyzes the formation of hydroxymethylpyrimidine phosphate (HMP-P) from histidine and pyridoxal phosphate (PLP). The protein uses PLP and the active site histidine to form HMP-P, generating an inactive enzyme. The enzyme can only undergo a single turnover, which suggests it is a suicide enzyme.</text>
</comment>
<evidence type="ECO:0000256" key="7">
    <source>
        <dbReference type="ARBA" id="ARBA00022898"/>
    </source>
</evidence>
<keyword evidence="9" id="KW-0408">Iron</keyword>
<keyword evidence="5" id="KW-0808">Transferase</keyword>
<dbReference type="Proteomes" id="UP000283644">
    <property type="component" value="Unassembled WGS sequence"/>
</dbReference>
<evidence type="ECO:0000256" key="6">
    <source>
        <dbReference type="ARBA" id="ARBA00022723"/>
    </source>
</evidence>
<dbReference type="RefSeq" id="WP_118926402.1">
    <property type="nucleotide sequence ID" value="NZ_QXGH01000020.1"/>
</dbReference>
<comment type="similarity">
    <text evidence="3">Belongs to the NMT1/THI5 family.</text>
</comment>
<dbReference type="GO" id="GO:0046872">
    <property type="term" value="F:metal ion binding"/>
    <property type="evidence" value="ECO:0007669"/>
    <property type="project" value="UniProtKB-KW"/>
</dbReference>
<evidence type="ECO:0000256" key="5">
    <source>
        <dbReference type="ARBA" id="ARBA00022679"/>
    </source>
</evidence>
<dbReference type="GO" id="GO:0016740">
    <property type="term" value="F:transferase activity"/>
    <property type="evidence" value="ECO:0007669"/>
    <property type="project" value="UniProtKB-KW"/>
</dbReference>
<evidence type="ECO:0000256" key="4">
    <source>
        <dbReference type="ARBA" id="ARBA00011738"/>
    </source>
</evidence>
<evidence type="ECO:0000256" key="10">
    <source>
        <dbReference type="ARBA" id="ARBA00033171"/>
    </source>
</evidence>
<evidence type="ECO:0000313" key="13">
    <source>
        <dbReference type="EMBL" id="RHW25990.1"/>
    </source>
</evidence>
<comment type="subunit">
    <text evidence="4">Homodimer.</text>
</comment>
<dbReference type="PANTHER" id="PTHR31528:SF1">
    <property type="entry name" value="4-AMINO-5-HYDROXYMETHYL-2-METHYLPYRIMIDINE PHOSPHATE SYNTHASE THI11-RELATED"/>
    <property type="match status" value="1"/>
</dbReference>
<gene>
    <name evidence="13" type="ORF">D0Z08_16815</name>
</gene>
<dbReference type="InterPro" id="IPR015168">
    <property type="entry name" value="SsuA/THI5"/>
</dbReference>
<accession>A0A417Y017</accession>
<comment type="caution">
    <text evidence="13">The sequence shown here is derived from an EMBL/GenBank/DDBJ whole genome shotgun (WGS) entry which is preliminary data.</text>
</comment>
<dbReference type="Pfam" id="PF09084">
    <property type="entry name" value="NMT1"/>
    <property type="match status" value="1"/>
</dbReference>
<evidence type="ECO:0000256" key="8">
    <source>
        <dbReference type="ARBA" id="ARBA00022977"/>
    </source>
</evidence>
<dbReference type="GO" id="GO:0009228">
    <property type="term" value="P:thiamine biosynthetic process"/>
    <property type="evidence" value="ECO:0007669"/>
    <property type="project" value="UniProtKB-KW"/>
</dbReference>
<dbReference type="PANTHER" id="PTHR31528">
    <property type="entry name" value="4-AMINO-5-HYDROXYMETHYL-2-METHYLPYRIMIDINE PHOSPHATE SYNTHASE THI11-RELATED"/>
    <property type="match status" value="1"/>
</dbReference>
<protein>
    <recommendedName>
        <fullName evidence="10">Thiamine pyrimidine synthase</fullName>
    </recommendedName>
</protein>
<comment type="catalytic activity">
    <reaction evidence="11">
        <text>N(6)-(pyridoxal phosphate)-L-lysyl-[4-amino-5-hydroxymethyl-2-methylpyrimidine phosphate synthase] + L-histidyl-[4-amino-5-hydroxymethyl-2-methylpyrimidine phosphate synthase] + 2 Fe(3+) + 4 H2O = L-lysyl-[4-amino-5-hydroxymethyl-2-methylpyrimidine phosphate synthase] + (2S)-2-amino-5-hydroxy-4-oxopentanoyl-[4-amino-5-hydroxymethyl-2-methylpyrimidine phosphate synthase] + 4-amino-2-methyl-5-(phosphooxymethyl)pyrimidine + 3-oxopropanoate + 2 Fe(2+) + 2 H(+)</text>
        <dbReference type="Rhea" id="RHEA:65756"/>
        <dbReference type="Rhea" id="RHEA-COMP:16892"/>
        <dbReference type="Rhea" id="RHEA-COMP:16893"/>
        <dbReference type="Rhea" id="RHEA-COMP:16894"/>
        <dbReference type="Rhea" id="RHEA-COMP:16895"/>
        <dbReference type="ChEBI" id="CHEBI:15377"/>
        <dbReference type="ChEBI" id="CHEBI:15378"/>
        <dbReference type="ChEBI" id="CHEBI:29033"/>
        <dbReference type="ChEBI" id="CHEBI:29034"/>
        <dbReference type="ChEBI" id="CHEBI:29969"/>
        <dbReference type="ChEBI" id="CHEBI:29979"/>
        <dbReference type="ChEBI" id="CHEBI:33190"/>
        <dbReference type="ChEBI" id="CHEBI:58354"/>
        <dbReference type="ChEBI" id="CHEBI:143915"/>
        <dbReference type="ChEBI" id="CHEBI:157692"/>
    </reaction>
    <physiologicalReaction direction="left-to-right" evidence="11">
        <dbReference type="Rhea" id="RHEA:65757"/>
    </physiologicalReaction>
</comment>
<evidence type="ECO:0000256" key="11">
    <source>
        <dbReference type="ARBA" id="ARBA00048179"/>
    </source>
</evidence>
<evidence type="ECO:0000256" key="1">
    <source>
        <dbReference type="ARBA" id="ARBA00003469"/>
    </source>
</evidence>
<keyword evidence="14" id="KW-1185">Reference proteome</keyword>
<dbReference type="AlphaFoldDB" id="A0A417Y017"/>
<organism evidence="13 14">
    <name type="scientific">Nocardioides immobilis</name>
    <dbReference type="NCBI Taxonomy" id="2049295"/>
    <lineage>
        <taxon>Bacteria</taxon>
        <taxon>Bacillati</taxon>
        <taxon>Actinomycetota</taxon>
        <taxon>Actinomycetes</taxon>
        <taxon>Propionibacteriales</taxon>
        <taxon>Nocardioidaceae</taxon>
        <taxon>Nocardioides</taxon>
    </lineage>
</organism>
<keyword evidence="8" id="KW-0784">Thiamine biosynthesis</keyword>
<dbReference type="SUPFAM" id="SSF53850">
    <property type="entry name" value="Periplasmic binding protein-like II"/>
    <property type="match status" value="1"/>
</dbReference>
<evidence type="ECO:0000256" key="9">
    <source>
        <dbReference type="ARBA" id="ARBA00023004"/>
    </source>
</evidence>
<evidence type="ECO:0000259" key="12">
    <source>
        <dbReference type="Pfam" id="PF09084"/>
    </source>
</evidence>
<name>A0A417Y017_9ACTN</name>
<sequence length="394" mass="42559">MRRTLKLGAAAVALAVFVTGCGSEDDGKSSSEVDVKQSEDCQTRTKEARDAGELTEVSLQLQWVSQAQFAGYYAAVAECYFVDEGLDVNIIEGGVDIVPQDVLASGDVDYAISWVPKVLGSIEQGAGITNVAQIFERSATTQISFKDKDITTPADLKNKNVGSWGFGNEWELFAGMQDAGVGVDDINLVQQAFDMNAFLAGDIDAAQAMTYNEYAQVLETKNPDTGELYQPEDLNVINWNDVGTAMLQDAIWATTEKLSDPAYEEQTVSFIKASIKGWAFVRDNPEEAATIVAESGSELGQSHQLWMANEVNKLIWPSTNGVGTIDEEAWAQTVDIALNTKNETGATIITEAPPESAYTNEYVEQALAELEDEGVDTIGADYAPIDVTLKEGGK</sequence>
<evidence type="ECO:0000256" key="2">
    <source>
        <dbReference type="ARBA" id="ARBA00004948"/>
    </source>
</evidence>
<comment type="pathway">
    <text evidence="2">Cofactor biosynthesis; thiamine diphosphate biosynthesis.</text>
</comment>
<dbReference type="Gene3D" id="3.40.190.10">
    <property type="entry name" value="Periplasmic binding protein-like II"/>
    <property type="match status" value="2"/>
</dbReference>
<evidence type="ECO:0000313" key="14">
    <source>
        <dbReference type="Proteomes" id="UP000283644"/>
    </source>
</evidence>
<evidence type="ECO:0000256" key="3">
    <source>
        <dbReference type="ARBA" id="ARBA00009406"/>
    </source>
</evidence>
<reference evidence="13 14" key="1">
    <citation type="submission" date="2018-09" db="EMBL/GenBank/DDBJ databases">
        <title>Genome sequencing of Nocardioides immobilis CCTCC AB 2017083 for comparison to Nocardioides silvaticus.</title>
        <authorList>
            <person name="Li C."/>
            <person name="Wang G."/>
        </authorList>
    </citation>
    <scope>NUCLEOTIDE SEQUENCE [LARGE SCALE GENOMIC DNA]</scope>
    <source>
        <strain evidence="13 14">CCTCC AB 2017083</strain>
    </source>
</reference>
<dbReference type="InterPro" id="IPR027939">
    <property type="entry name" value="NMT1/THI5"/>
</dbReference>
<dbReference type="OrthoDB" id="174578at2"/>
<keyword evidence="6" id="KW-0479">Metal-binding</keyword>
<dbReference type="PROSITE" id="PS51257">
    <property type="entry name" value="PROKAR_LIPOPROTEIN"/>
    <property type="match status" value="1"/>
</dbReference>
<keyword evidence="7" id="KW-0663">Pyridoxal phosphate</keyword>
<proteinExistence type="inferred from homology"/>
<feature type="domain" description="SsuA/THI5-like" evidence="12">
    <location>
        <begin position="67"/>
        <end position="288"/>
    </location>
</feature>